<evidence type="ECO:0000313" key="3">
    <source>
        <dbReference type="Proteomes" id="UP000536275"/>
    </source>
</evidence>
<dbReference type="AlphaFoldDB" id="A0A8H6F5V5"/>
<organism evidence="2 3">
    <name type="scientific">Candida albicans</name>
    <name type="common">Yeast</name>
    <dbReference type="NCBI Taxonomy" id="5476"/>
    <lineage>
        <taxon>Eukaryota</taxon>
        <taxon>Fungi</taxon>
        <taxon>Dikarya</taxon>
        <taxon>Ascomycota</taxon>
        <taxon>Saccharomycotina</taxon>
        <taxon>Pichiomycetes</taxon>
        <taxon>Debaryomycetaceae</taxon>
        <taxon>Candida/Lodderomyces clade</taxon>
        <taxon>Candida</taxon>
    </lineage>
</organism>
<proteinExistence type="predicted"/>
<reference evidence="2 3" key="1">
    <citation type="submission" date="2020-03" db="EMBL/GenBank/DDBJ databases">
        <title>FDA dAtabase for Regulatory Grade micrObial Sequences (FDA-ARGOS): Supporting development and validation of Infectious Disease Dx tests.</title>
        <authorList>
            <person name="Campos J."/>
            <person name="Goldberg B."/>
            <person name="Tallon L."/>
            <person name="Sadzewicz L."/>
            <person name="Vavikolanu K."/>
            <person name="Mehta A."/>
            <person name="Aluvathingal J."/>
            <person name="Nadendla S."/>
            <person name="Nandy P."/>
            <person name="Geyer C."/>
            <person name="Yan Y."/>
            <person name="Sichtig H."/>
        </authorList>
    </citation>
    <scope>NUCLEOTIDE SEQUENCE [LARGE SCALE GENOMIC DNA]</scope>
    <source>
        <strain evidence="2 3">FDAARGOS_656</strain>
    </source>
</reference>
<dbReference type="Proteomes" id="UP000536275">
    <property type="component" value="Unassembled WGS sequence"/>
</dbReference>
<sequence>MIYDNLIEELNKSENNYTTSFVLVDNPFRKNYSKSNDYSFAQQQHQQQQQQQQLQQQSSRPEKRLSVADVPNDWVWSSF</sequence>
<evidence type="ECO:0000256" key="1">
    <source>
        <dbReference type="SAM" id="MobiDB-lite"/>
    </source>
</evidence>
<comment type="caution">
    <text evidence="2">The sequence shown here is derived from an EMBL/GenBank/DDBJ whole genome shotgun (WGS) entry which is preliminary data.</text>
</comment>
<name>A0A8H6F5V5_CANAX</name>
<feature type="compositionally biased region" description="Low complexity" evidence="1">
    <location>
        <begin position="42"/>
        <end position="57"/>
    </location>
</feature>
<feature type="region of interest" description="Disordered" evidence="1">
    <location>
        <begin position="37"/>
        <end position="79"/>
    </location>
</feature>
<gene>
    <name evidence="2" type="ORF">FOB64_000572</name>
</gene>
<protein>
    <submittedName>
        <fullName evidence="2">Uncharacterized protein</fullName>
    </submittedName>
</protein>
<dbReference type="EMBL" id="JABWAD010000007">
    <property type="protein sequence ID" value="KAF6072540.1"/>
    <property type="molecule type" value="Genomic_DNA"/>
</dbReference>
<evidence type="ECO:0000313" key="2">
    <source>
        <dbReference type="EMBL" id="KAF6072540.1"/>
    </source>
</evidence>
<accession>A0A8H6F5V5</accession>